<sequence>MSPDQLLAVVREAVQDALLPVQAELRRLGERMDQLEQRMARMEQRLDGLEQRLNGLEQRLDGLEQRLDGLEQRVDALEARVGSMEQQLVEMKGEIRDWTTRMDAFEAFLDRRLRDHEHRQELMWKELHPRLVFLENKVEHHEKDLAFLRQAFLGR</sequence>
<reference evidence="2" key="2">
    <citation type="submission" date="2020-09" db="EMBL/GenBank/DDBJ databases">
        <authorList>
            <person name="Sun Q."/>
            <person name="Ohkuma M."/>
        </authorList>
    </citation>
    <scope>NUCLEOTIDE SEQUENCE</scope>
    <source>
        <strain evidence="2">JCM 14719</strain>
    </source>
</reference>
<keyword evidence="1" id="KW-0175">Coiled coil</keyword>
<evidence type="ECO:0000313" key="2">
    <source>
        <dbReference type="EMBL" id="GGK07111.1"/>
    </source>
</evidence>
<evidence type="ECO:0000313" key="3">
    <source>
        <dbReference type="Proteomes" id="UP000637720"/>
    </source>
</evidence>
<accession>A0A8J3BAU0</accession>
<reference evidence="2" key="1">
    <citation type="journal article" date="2014" name="Int. J. Syst. Evol. Microbiol.">
        <title>Complete genome sequence of Corynebacterium casei LMG S-19264T (=DSM 44701T), isolated from a smear-ripened cheese.</title>
        <authorList>
            <consortium name="US DOE Joint Genome Institute (JGI-PGF)"/>
            <person name="Walter F."/>
            <person name="Albersmeier A."/>
            <person name="Kalinowski J."/>
            <person name="Ruckert C."/>
        </authorList>
    </citation>
    <scope>NUCLEOTIDE SEQUENCE</scope>
    <source>
        <strain evidence="2">JCM 14719</strain>
    </source>
</reference>
<name>A0A8J3BAU0_9BACI</name>
<dbReference type="Proteomes" id="UP000637720">
    <property type="component" value="Unassembled WGS sequence"/>
</dbReference>
<organism evidence="2 3">
    <name type="scientific">Calditerricola satsumensis</name>
    <dbReference type="NCBI Taxonomy" id="373054"/>
    <lineage>
        <taxon>Bacteria</taxon>
        <taxon>Bacillati</taxon>
        <taxon>Bacillota</taxon>
        <taxon>Bacilli</taxon>
        <taxon>Bacillales</taxon>
        <taxon>Bacillaceae</taxon>
        <taxon>Calditerricola</taxon>
    </lineage>
</organism>
<comment type="caution">
    <text evidence="2">The sequence shown here is derived from an EMBL/GenBank/DDBJ whole genome shotgun (WGS) entry which is preliminary data.</text>
</comment>
<dbReference type="Gene3D" id="1.20.5.340">
    <property type="match status" value="1"/>
</dbReference>
<dbReference type="RefSeq" id="WP_188818063.1">
    <property type="nucleotide sequence ID" value="NZ_BMOF01000060.1"/>
</dbReference>
<feature type="coiled-coil region" evidence="1">
    <location>
        <begin position="18"/>
        <end position="94"/>
    </location>
</feature>
<dbReference type="AlphaFoldDB" id="A0A8J3BAU0"/>
<gene>
    <name evidence="2" type="ORF">GCM10007043_21510</name>
</gene>
<dbReference type="EMBL" id="BMOF01000060">
    <property type="protein sequence ID" value="GGK07111.1"/>
    <property type="molecule type" value="Genomic_DNA"/>
</dbReference>
<evidence type="ECO:0000256" key="1">
    <source>
        <dbReference type="SAM" id="Coils"/>
    </source>
</evidence>
<protein>
    <submittedName>
        <fullName evidence="2">Uncharacterized protein</fullName>
    </submittedName>
</protein>
<proteinExistence type="predicted"/>
<keyword evidence="3" id="KW-1185">Reference proteome</keyword>
<dbReference type="Gene3D" id="1.20.5.110">
    <property type="match status" value="1"/>
</dbReference>
<dbReference type="SUPFAM" id="SSF57997">
    <property type="entry name" value="Tropomyosin"/>
    <property type="match status" value="1"/>
</dbReference>